<dbReference type="FunFam" id="3.20.20.140:FF:000004">
    <property type="entry name" value="N-acetylglucosamine-6-phosphate deacetylase"/>
    <property type="match status" value="1"/>
</dbReference>
<feature type="binding site" evidence="12">
    <location>
        <position position="123"/>
    </location>
    <ligand>
        <name>Zn(2+)</name>
        <dbReference type="ChEBI" id="CHEBI:29105"/>
    </ligand>
</feature>
<protein>
    <recommendedName>
        <fullName evidence="3">N-acetylglucosamine-6-phosphate deacetylase</fullName>
        <ecNumber evidence="2">3.5.1.25</ecNumber>
    </recommendedName>
</protein>
<feature type="binding site" evidence="11">
    <location>
        <position position="134"/>
    </location>
    <ligand>
        <name>substrate</name>
    </ligand>
</feature>
<feature type="binding site" evidence="11">
    <location>
        <position position="221"/>
    </location>
    <ligand>
        <name>substrate</name>
    </ligand>
</feature>
<gene>
    <name evidence="14" type="ORF">SAMN04489735_100463</name>
</gene>
<feature type="binding site" evidence="12">
    <location>
        <position position="189"/>
    </location>
    <ligand>
        <name>Zn(2+)</name>
        <dbReference type="ChEBI" id="CHEBI:29105"/>
    </ligand>
</feature>
<evidence type="ECO:0000256" key="2">
    <source>
        <dbReference type="ARBA" id="ARBA00011899"/>
    </source>
</evidence>
<evidence type="ECO:0000256" key="4">
    <source>
        <dbReference type="ARBA" id="ARBA00022723"/>
    </source>
</evidence>
<dbReference type="SUPFAM" id="SSF51556">
    <property type="entry name" value="Metallo-dependent hydrolases"/>
    <property type="match status" value="1"/>
</dbReference>
<feature type="domain" description="Amidohydrolase-related" evidence="13">
    <location>
        <begin position="48"/>
        <end position="372"/>
    </location>
</feature>
<dbReference type="EMBL" id="FNDE01000004">
    <property type="protein sequence ID" value="SDG85220.1"/>
    <property type="molecule type" value="Genomic_DNA"/>
</dbReference>
<evidence type="ECO:0000256" key="9">
    <source>
        <dbReference type="PIRNR" id="PIRNR038994"/>
    </source>
</evidence>
<dbReference type="InterPro" id="IPR032466">
    <property type="entry name" value="Metal_Hydrolase"/>
</dbReference>
<comment type="pathway">
    <text evidence="8">Amino-sugar metabolism; N-acetylneuraminate degradation; D-fructose 6-phosphate from N-acetylneuraminate: step 4/5.</text>
</comment>
<proteinExistence type="inferred from homology"/>
<evidence type="ECO:0000256" key="3">
    <source>
        <dbReference type="ARBA" id="ARBA00018029"/>
    </source>
</evidence>
<keyword evidence="4 12" id="KW-0479">Metal-binding</keyword>
<name>A0A1G7XNK4_ANETH</name>
<dbReference type="GO" id="GO:0006046">
    <property type="term" value="P:N-acetylglucosamine catabolic process"/>
    <property type="evidence" value="ECO:0007669"/>
    <property type="project" value="TreeGrafter"/>
</dbReference>
<dbReference type="PANTHER" id="PTHR11113">
    <property type="entry name" value="N-ACETYLGLUCOSAMINE-6-PHOSPHATE DEACETYLASE"/>
    <property type="match status" value="1"/>
</dbReference>
<dbReference type="InterPro" id="IPR011059">
    <property type="entry name" value="Metal-dep_hydrolase_composite"/>
</dbReference>
<feature type="binding site" evidence="11">
    <location>
        <begin position="213"/>
        <end position="214"/>
    </location>
    <ligand>
        <name>substrate</name>
    </ligand>
</feature>
<evidence type="ECO:0000256" key="1">
    <source>
        <dbReference type="ARBA" id="ARBA00010716"/>
    </source>
</evidence>
<dbReference type="SUPFAM" id="SSF51338">
    <property type="entry name" value="Composite domain of metallo-dependent hydrolases"/>
    <property type="match status" value="1"/>
</dbReference>
<dbReference type="CDD" id="cd00854">
    <property type="entry name" value="NagA"/>
    <property type="match status" value="1"/>
</dbReference>
<dbReference type="PANTHER" id="PTHR11113:SF14">
    <property type="entry name" value="N-ACETYLGLUCOSAMINE-6-PHOSPHATE DEACETYLASE"/>
    <property type="match status" value="1"/>
</dbReference>
<dbReference type="Gene3D" id="3.20.20.140">
    <property type="entry name" value="Metal-dependent hydrolases"/>
    <property type="match status" value="1"/>
</dbReference>
<dbReference type="GO" id="GO:0008448">
    <property type="term" value="F:N-acetylglucosamine-6-phosphate deacetylase activity"/>
    <property type="evidence" value="ECO:0007669"/>
    <property type="project" value="UniProtKB-EC"/>
</dbReference>
<sequence>MVKTVVSGILNQERQQILIEDGIITATGQLSKTDLEGATLIETNGELYPGFIDIHVHGGGGADTMDASPEAFQTIAKTHAAHGTTGLYLTTMTESPERIQRVMETLEPTFQSEGAQVLGFHLEGPFINPDYPGAHAQQHIIEPNIELLAEWIERSRHQVKIITVAPELPGAEALIRFATEQGIVVSMGHSAADLSDAQQGKAWGAQSVTHLFNAMSRFHHREPGLAGFGLSDEEIYVELIVDYRHVHPFVVKAMMRAMGEERLLLITDAMRAACMKDGIYELGGQMVFVRQGVATLSNGTIAGSTLTMDQAVRNLLDAGTLGKQEISRVTSQNQSRLLKLRKGVIAPSFDGDIIAFDERLQVTHTIVRGNLVFRK</sequence>
<dbReference type="EC" id="3.5.1.25" evidence="2"/>
<feature type="binding site" evidence="12">
    <location>
        <position position="210"/>
    </location>
    <ligand>
        <name>Zn(2+)</name>
        <dbReference type="ChEBI" id="CHEBI:29105"/>
    </ligand>
</feature>
<dbReference type="GO" id="GO:0046872">
    <property type="term" value="F:metal ion binding"/>
    <property type="evidence" value="ECO:0007669"/>
    <property type="project" value="UniProtKB-KW"/>
</dbReference>
<feature type="binding site" evidence="11">
    <location>
        <begin position="301"/>
        <end position="303"/>
    </location>
    <ligand>
        <name>substrate</name>
    </ligand>
</feature>
<dbReference type="NCBIfam" id="TIGR00221">
    <property type="entry name" value="nagA"/>
    <property type="match status" value="1"/>
</dbReference>
<keyword evidence="5 9" id="KW-0378">Hydrolase</keyword>
<dbReference type="PIRSF" id="PIRSF038994">
    <property type="entry name" value="NagA"/>
    <property type="match status" value="1"/>
</dbReference>
<comment type="similarity">
    <text evidence="1 9">Belongs to the metallo-dependent hydrolases superfamily. NagA family.</text>
</comment>
<evidence type="ECO:0000256" key="7">
    <source>
        <dbReference type="ARBA" id="ARBA00047647"/>
    </source>
</evidence>
<evidence type="ECO:0000256" key="8">
    <source>
        <dbReference type="ARBA" id="ARBA00060590"/>
    </source>
</evidence>
<keyword evidence="6 9" id="KW-0119">Carbohydrate metabolism</keyword>
<dbReference type="InterPro" id="IPR003764">
    <property type="entry name" value="GlcNAc_6-P_deAcase"/>
</dbReference>
<dbReference type="Gene3D" id="2.30.40.10">
    <property type="entry name" value="Urease, subunit C, domain 1"/>
    <property type="match status" value="1"/>
</dbReference>
<organism evidence="14 15">
    <name type="scientific">Aneurinibacillus thermoaerophilus</name>
    <dbReference type="NCBI Taxonomy" id="143495"/>
    <lineage>
        <taxon>Bacteria</taxon>
        <taxon>Bacillati</taxon>
        <taxon>Bacillota</taxon>
        <taxon>Bacilli</taxon>
        <taxon>Bacillales</taxon>
        <taxon>Paenibacillaceae</taxon>
        <taxon>Aneurinibacillus group</taxon>
        <taxon>Aneurinibacillus</taxon>
    </lineage>
</organism>
<feature type="binding site" evidence="11">
    <location>
        <position position="245"/>
    </location>
    <ligand>
        <name>substrate</name>
    </ligand>
</feature>
<evidence type="ECO:0000313" key="14">
    <source>
        <dbReference type="EMBL" id="SDG85220.1"/>
    </source>
</evidence>
<evidence type="ECO:0000259" key="13">
    <source>
        <dbReference type="Pfam" id="PF01979"/>
    </source>
</evidence>
<evidence type="ECO:0000313" key="15">
    <source>
        <dbReference type="Proteomes" id="UP000198956"/>
    </source>
</evidence>
<dbReference type="Proteomes" id="UP000198956">
    <property type="component" value="Unassembled WGS sequence"/>
</dbReference>
<comment type="catalytic activity">
    <reaction evidence="7">
        <text>N-acetyl-D-glucosamine 6-phosphate + H2O = D-glucosamine 6-phosphate + acetate</text>
        <dbReference type="Rhea" id="RHEA:22936"/>
        <dbReference type="ChEBI" id="CHEBI:15377"/>
        <dbReference type="ChEBI" id="CHEBI:30089"/>
        <dbReference type="ChEBI" id="CHEBI:57513"/>
        <dbReference type="ChEBI" id="CHEBI:58725"/>
        <dbReference type="EC" id="3.5.1.25"/>
    </reaction>
</comment>
<dbReference type="AlphaFoldDB" id="A0A1G7XNK4"/>
<evidence type="ECO:0000256" key="6">
    <source>
        <dbReference type="ARBA" id="ARBA00023277"/>
    </source>
</evidence>
<dbReference type="Pfam" id="PF01979">
    <property type="entry name" value="Amidohydro_1"/>
    <property type="match status" value="1"/>
</dbReference>
<reference evidence="14 15" key="1">
    <citation type="submission" date="2016-10" db="EMBL/GenBank/DDBJ databases">
        <authorList>
            <person name="de Groot N.N."/>
        </authorList>
    </citation>
    <scope>NUCLEOTIDE SEQUENCE [LARGE SCALE GENOMIC DNA]</scope>
    <source>
        <strain evidence="14 15">L 420-91</strain>
    </source>
</reference>
<evidence type="ECO:0000256" key="11">
    <source>
        <dbReference type="PIRSR" id="PIRSR038994-2"/>
    </source>
</evidence>
<dbReference type="InterPro" id="IPR006680">
    <property type="entry name" value="Amidohydro-rel"/>
</dbReference>
<evidence type="ECO:0000256" key="5">
    <source>
        <dbReference type="ARBA" id="ARBA00022801"/>
    </source>
</evidence>
<evidence type="ECO:0000256" key="12">
    <source>
        <dbReference type="PIRSR" id="PIRSR038994-3"/>
    </source>
</evidence>
<feature type="active site" description="Proton donor/acceptor" evidence="10">
    <location>
        <position position="268"/>
    </location>
</feature>
<accession>A0A1G7XNK4</accession>
<evidence type="ECO:0000256" key="10">
    <source>
        <dbReference type="PIRSR" id="PIRSR038994-1"/>
    </source>
</evidence>
<comment type="cofactor">
    <cofactor evidence="12">
        <name>a divalent metal cation</name>
        <dbReference type="ChEBI" id="CHEBI:60240"/>
    </cofactor>
    <text evidence="12">Binds 1 divalent metal cation per subunit.</text>
</comment>